<keyword evidence="4" id="KW-0449">Lipoprotein</keyword>
<dbReference type="InterPro" id="IPR036328">
    <property type="entry name" value="MliC_sf"/>
</dbReference>
<dbReference type="GO" id="GO:0005576">
    <property type="term" value="C:extracellular region"/>
    <property type="evidence" value="ECO:0007669"/>
    <property type="project" value="TreeGrafter"/>
</dbReference>
<comment type="caution">
    <text evidence="7">The sequence shown here is derived from an EMBL/GenBank/DDBJ whole genome shotgun (WGS) entry which is preliminary data.</text>
</comment>
<evidence type="ECO:0000256" key="2">
    <source>
        <dbReference type="ARBA" id="ARBA00023136"/>
    </source>
</evidence>
<keyword evidence="1" id="KW-0732">Signal</keyword>
<dbReference type="RefSeq" id="WP_145341295.1">
    <property type="nucleotide sequence ID" value="NZ_SMLY01000086.1"/>
</dbReference>
<dbReference type="EMBL" id="VLLF01000002">
    <property type="protein sequence ID" value="TWI90263.1"/>
    <property type="molecule type" value="Genomic_DNA"/>
</dbReference>
<dbReference type="InterPro" id="IPR052755">
    <property type="entry name" value="Lysozyme_Inhibitor_LprI"/>
</dbReference>
<evidence type="ECO:0000259" key="5">
    <source>
        <dbReference type="Pfam" id="PF07007"/>
    </source>
</evidence>
<feature type="domain" description="Lysozyme inhibitor LprI-like N-terminal" evidence="5">
    <location>
        <begin position="37"/>
        <end position="114"/>
    </location>
</feature>
<name>A0A562TAA0_9HYPH</name>
<dbReference type="SUPFAM" id="SSF141488">
    <property type="entry name" value="YdhA-like"/>
    <property type="match status" value="1"/>
</dbReference>
<keyword evidence="3" id="KW-0564">Palmitate</keyword>
<evidence type="ECO:0000313" key="8">
    <source>
        <dbReference type="Proteomes" id="UP000320593"/>
    </source>
</evidence>
<keyword evidence="2" id="KW-0472">Membrane</keyword>
<evidence type="ECO:0000256" key="3">
    <source>
        <dbReference type="ARBA" id="ARBA00023139"/>
    </source>
</evidence>
<proteinExistence type="predicted"/>
<reference evidence="7 8" key="1">
    <citation type="submission" date="2019-07" db="EMBL/GenBank/DDBJ databases">
        <title>Genomic Encyclopedia of Archaeal and Bacterial Type Strains, Phase II (KMG-II): from individual species to whole genera.</title>
        <authorList>
            <person name="Goeker M."/>
        </authorList>
    </citation>
    <scope>NUCLEOTIDE SEQUENCE [LARGE SCALE GENOMIC DNA]</scope>
    <source>
        <strain evidence="7 8">ATCC BAA-252</strain>
    </source>
</reference>
<evidence type="ECO:0000313" key="7">
    <source>
        <dbReference type="EMBL" id="TWI90263.1"/>
    </source>
</evidence>
<dbReference type="Pfam" id="PF09864">
    <property type="entry name" value="MliC"/>
    <property type="match status" value="1"/>
</dbReference>
<evidence type="ECO:0008006" key="9">
    <source>
        <dbReference type="Google" id="ProtNLM"/>
    </source>
</evidence>
<dbReference type="Proteomes" id="UP000320593">
    <property type="component" value="Unassembled WGS sequence"/>
</dbReference>
<dbReference type="Pfam" id="PF07007">
    <property type="entry name" value="LprI"/>
    <property type="match status" value="1"/>
</dbReference>
<dbReference type="OrthoDB" id="5565855at2"/>
<evidence type="ECO:0000256" key="4">
    <source>
        <dbReference type="ARBA" id="ARBA00023288"/>
    </source>
</evidence>
<dbReference type="Gene3D" id="2.40.128.200">
    <property type="match status" value="1"/>
</dbReference>
<dbReference type="Gene3D" id="1.20.1270.180">
    <property type="match status" value="1"/>
</dbReference>
<accession>A0A562TAA0</accession>
<keyword evidence="8" id="KW-1185">Reference proteome</keyword>
<dbReference type="PANTHER" id="PTHR37549">
    <property type="entry name" value="LIPOPROTEIN LPRI"/>
    <property type="match status" value="1"/>
</dbReference>
<evidence type="ECO:0000259" key="6">
    <source>
        <dbReference type="Pfam" id="PF09864"/>
    </source>
</evidence>
<gene>
    <name evidence="7" type="ORF">JM93_01242</name>
</gene>
<dbReference type="PANTHER" id="PTHR37549:SF1">
    <property type="entry name" value="LIPOPROTEIN LPRI"/>
    <property type="match status" value="1"/>
</dbReference>
<sequence>MADTHSLWGVLAFFGAVTLSAYAPVAAEAPSFDCALAESSAEKLVCSNSDLAELDQKLAGTYAKAVSALGQAADATQALNRLKATQRGWVKGRDECWKASDEQACIKEAYERRIGMLTARYMLIPDVEPVFYTCNGNPADEIVASFYPSTPASVRLERGDTVEAAVQAVSGSGARYLGNFGLVFWVKGDEAMVTWPQEAEFTCEVRK</sequence>
<organism evidence="7 8">
    <name type="scientific">Roseibium hamelinense</name>
    <dbReference type="NCBI Taxonomy" id="150831"/>
    <lineage>
        <taxon>Bacteria</taxon>
        <taxon>Pseudomonadati</taxon>
        <taxon>Pseudomonadota</taxon>
        <taxon>Alphaproteobacteria</taxon>
        <taxon>Hyphomicrobiales</taxon>
        <taxon>Stappiaceae</taxon>
        <taxon>Roseibium</taxon>
    </lineage>
</organism>
<feature type="domain" description="C-type lysozyme inhibitor" evidence="6">
    <location>
        <begin position="132"/>
        <end position="199"/>
    </location>
</feature>
<dbReference type="InterPro" id="IPR018660">
    <property type="entry name" value="MliC"/>
</dbReference>
<dbReference type="AlphaFoldDB" id="A0A562TAA0"/>
<protein>
    <recommendedName>
        <fullName evidence="9">Membrane-bound lysozyme inhibitor of c-type lysozyme MliC</fullName>
    </recommendedName>
</protein>
<evidence type="ECO:0000256" key="1">
    <source>
        <dbReference type="ARBA" id="ARBA00022729"/>
    </source>
</evidence>
<dbReference type="InterPro" id="IPR009739">
    <property type="entry name" value="LprI-like_N"/>
</dbReference>